<protein>
    <submittedName>
        <fullName evidence="1">Uncharacterized protein</fullName>
    </submittedName>
</protein>
<evidence type="ECO:0000313" key="2">
    <source>
        <dbReference type="Proteomes" id="UP000001816"/>
    </source>
</evidence>
<keyword evidence="2" id="KW-1185">Reference proteome</keyword>
<accession>Q9AAC0</accession>
<dbReference type="HOGENOM" id="CLU_3023612_0_0_5"/>
<name>Q9AAC0_CAUVC</name>
<dbReference type="EnsemblBacteria" id="AAK22667">
    <property type="protein sequence ID" value="AAK22667"/>
    <property type="gene ID" value="CC_0682"/>
</dbReference>
<dbReference type="STRING" id="190650.CC_0682"/>
<proteinExistence type="predicted"/>
<dbReference type="KEGG" id="ccr:CC_0682"/>
<reference evidence="1 2" key="1">
    <citation type="journal article" date="2001" name="Proc. Natl. Acad. Sci. U.S.A.">
        <title>Complete genome sequence of Caulobacter crescentus.</title>
        <authorList>
            <person name="Nierman W.C."/>
            <person name="Feldblyum T.V."/>
            <person name="Laub M.T."/>
            <person name="Paulsen I.T."/>
            <person name="Nelson K.E."/>
            <person name="Eisen J.A."/>
            <person name="Heidelberg J.F."/>
            <person name="Alley M.R."/>
            <person name="Ohta N."/>
            <person name="Maddock J.R."/>
            <person name="Potocka I."/>
            <person name="Nelson W.C."/>
            <person name="Newton A."/>
            <person name="Stephens C."/>
            <person name="Phadke N.D."/>
            <person name="Ely B."/>
            <person name="DeBoy R.T."/>
            <person name="Dodson R.J."/>
            <person name="Durkin A.S."/>
            <person name="Gwinn M.L."/>
            <person name="Haft D.H."/>
            <person name="Kolonay J.F."/>
            <person name="Smit J."/>
            <person name="Craven M.B."/>
            <person name="Khouri H."/>
            <person name="Shetty J."/>
            <person name="Berry K."/>
            <person name="Utterback T."/>
            <person name="Tran K."/>
            <person name="Wolf A."/>
            <person name="Vamathevan J."/>
            <person name="Ermolaeva M."/>
            <person name="White O."/>
            <person name="Salzberg S.L."/>
            <person name="Venter J.C."/>
            <person name="Shapiro L."/>
            <person name="Fraser C.M."/>
        </authorList>
    </citation>
    <scope>NUCLEOTIDE SEQUENCE [LARGE SCALE GENOMIC DNA]</scope>
    <source>
        <strain evidence="2">ATCC 19089 / CB15</strain>
    </source>
</reference>
<dbReference type="EMBL" id="AE005673">
    <property type="protein sequence ID" value="AAK22667.1"/>
    <property type="molecule type" value="Genomic_DNA"/>
</dbReference>
<dbReference type="PIR" id="G87333">
    <property type="entry name" value="G87333"/>
</dbReference>
<dbReference type="Proteomes" id="UP000001816">
    <property type="component" value="Chromosome"/>
</dbReference>
<evidence type="ECO:0000313" key="1">
    <source>
        <dbReference type="EMBL" id="AAK22667.1"/>
    </source>
</evidence>
<dbReference type="BioCyc" id="CAULO:CC0682-MONOMER"/>
<sequence length="55" mass="5917">MRKLTRSPALICAQPPSGWVALLVRVLAGMRASPLLRVEQCGEQELVLSAGSEAR</sequence>
<dbReference type="AlphaFoldDB" id="Q9AAC0"/>
<gene>
    <name evidence="1" type="ordered locus">CC_0682</name>
</gene>
<organism evidence="1 2">
    <name type="scientific">Caulobacter vibrioides (strain ATCC 19089 / CIP 103742 / CB 15)</name>
    <name type="common">Caulobacter crescentus</name>
    <dbReference type="NCBI Taxonomy" id="190650"/>
    <lineage>
        <taxon>Bacteria</taxon>
        <taxon>Pseudomonadati</taxon>
        <taxon>Pseudomonadota</taxon>
        <taxon>Alphaproteobacteria</taxon>
        <taxon>Caulobacterales</taxon>
        <taxon>Caulobacteraceae</taxon>
        <taxon>Caulobacter</taxon>
    </lineage>
</organism>